<proteinExistence type="predicted"/>
<gene>
    <name evidence="2" type="ORF">METZ01_LOCUS270277</name>
</gene>
<feature type="non-terminal residue" evidence="2">
    <location>
        <position position="1"/>
    </location>
</feature>
<evidence type="ECO:0000256" key="1">
    <source>
        <dbReference type="SAM" id="MobiDB-lite"/>
    </source>
</evidence>
<accession>A0A382K1N1</accession>
<reference evidence="2" key="1">
    <citation type="submission" date="2018-05" db="EMBL/GenBank/DDBJ databases">
        <authorList>
            <person name="Lanie J.A."/>
            <person name="Ng W.-L."/>
            <person name="Kazmierczak K.M."/>
            <person name="Andrzejewski T.M."/>
            <person name="Davidsen T.M."/>
            <person name="Wayne K.J."/>
            <person name="Tettelin H."/>
            <person name="Glass J.I."/>
            <person name="Rusch D."/>
            <person name="Podicherti R."/>
            <person name="Tsui H.-C.T."/>
            <person name="Winkler M.E."/>
        </authorList>
    </citation>
    <scope>NUCLEOTIDE SEQUENCE</scope>
</reference>
<evidence type="ECO:0000313" key="2">
    <source>
        <dbReference type="EMBL" id="SVC17423.1"/>
    </source>
</evidence>
<name>A0A382K1N1_9ZZZZ</name>
<dbReference type="EMBL" id="UINC01077366">
    <property type="protein sequence ID" value="SVC17423.1"/>
    <property type="molecule type" value="Genomic_DNA"/>
</dbReference>
<dbReference type="AlphaFoldDB" id="A0A382K1N1"/>
<feature type="region of interest" description="Disordered" evidence="1">
    <location>
        <begin position="35"/>
        <end position="62"/>
    </location>
</feature>
<organism evidence="2">
    <name type="scientific">marine metagenome</name>
    <dbReference type="NCBI Taxonomy" id="408172"/>
    <lineage>
        <taxon>unclassified sequences</taxon>
        <taxon>metagenomes</taxon>
        <taxon>ecological metagenomes</taxon>
    </lineage>
</organism>
<feature type="compositionally biased region" description="Polar residues" evidence="1">
    <location>
        <begin position="35"/>
        <end position="61"/>
    </location>
</feature>
<protein>
    <submittedName>
        <fullName evidence="2">Uncharacterized protein</fullName>
    </submittedName>
</protein>
<sequence>VRHAFVTWALLAGRNPKFVRPSSKRVISASSAALCSRGRQSGPHSNAGLKSNKGSFTTWNPGGNKIVRLSTGNDGQAHFEDLNVPAGDTETVDLQPGADMTYRRFAVGSLSNWHNAPRVQYVITLFGQMEIGIGDGTKRMFKRHTSGGRLNREGHTIRSVGERISASVALSV</sequence>